<keyword evidence="3" id="KW-0238">DNA-binding</keyword>
<dbReference type="InterPro" id="IPR000847">
    <property type="entry name" value="LysR_HTH_N"/>
</dbReference>
<dbReference type="PANTHER" id="PTHR30419">
    <property type="entry name" value="HTH-TYPE TRANSCRIPTIONAL REGULATOR YBHD"/>
    <property type="match status" value="1"/>
</dbReference>
<dbReference type="GO" id="GO:0005829">
    <property type="term" value="C:cytosol"/>
    <property type="evidence" value="ECO:0007669"/>
    <property type="project" value="TreeGrafter"/>
</dbReference>
<dbReference type="InterPro" id="IPR050950">
    <property type="entry name" value="HTH-type_LysR_regulators"/>
</dbReference>
<dbReference type="Pfam" id="PF00126">
    <property type="entry name" value="HTH_1"/>
    <property type="match status" value="1"/>
</dbReference>
<evidence type="ECO:0000256" key="3">
    <source>
        <dbReference type="ARBA" id="ARBA00023125"/>
    </source>
</evidence>
<dbReference type="InterPro" id="IPR005119">
    <property type="entry name" value="LysR_subst-bd"/>
</dbReference>
<reference evidence="6 7" key="1">
    <citation type="submission" date="2020-03" db="EMBL/GenBank/DDBJ databases">
        <title>Hydrogenophaga sp. nov. isolated from cyanobacterial mat.</title>
        <authorList>
            <person name="Thorat V."/>
            <person name="Kirdat K."/>
            <person name="Tiwarekar B."/>
            <person name="Costa E.D."/>
            <person name="Yadav A."/>
        </authorList>
    </citation>
    <scope>NUCLEOTIDE SEQUENCE [LARGE SCALE GENOMIC DNA]</scope>
    <source>
        <strain evidence="6 7">BA0156</strain>
    </source>
</reference>
<sequence>MNLSLRQLEAFVAIARWRNLTRAADQIHITQAGLSLMLRDMETQLDCRLFERTTRSVSLTEGGARLLPLAERTLRDFREVSGQLGKLTAEAARTVSVAATPLVAADVLPQVCGELANSHPQLRVVVKDVDRRQIQPLVDSGEVDLGLGILFRPSPTTVRERLLRLPLVCVGARGSLQPLLGARGTLSWAALRKVRLLALPPGNAIQQIVDAQLAPAAPAEDRPTFANLHTVIAMAEAGLGVAVLPAFVRGTCERHAVDVHRIGPPAVSIEFFSIARRGSVLTPAAAPLLAALKARLARFA</sequence>
<dbReference type="PRINTS" id="PR00039">
    <property type="entry name" value="HTHLYSR"/>
</dbReference>
<dbReference type="Proteomes" id="UP000503162">
    <property type="component" value="Chromosome"/>
</dbReference>
<dbReference type="Gene3D" id="1.10.10.10">
    <property type="entry name" value="Winged helix-like DNA-binding domain superfamily/Winged helix DNA-binding domain"/>
    <property type="match status" value="1"/>
</dbReference>
<dbReference type="InterPro" id="IPR036388">
    <property type="entry name" value="WH-like_DNA-bd_sf"/>
</dbReference>
<keyword evidence="2" id="KW-0805">Transcription regulation</keyword>
<dbReference type="AlphaFoldDB" id="A0A6G8IKB5"/>
<gene>
    <name evidence="6" type="ORF">G9Q37_15330</name>
</gene>
<dbReference type="FunFam" id="1.10.10.10:FF:000001">
    <property type="entry name" value="LysR family transcriptional regulator"/>
    <property type="match status" value="1"/>
</dbReference>
<dbReference type="EMBL" id="CP049989">
    <property type="protein sequence ID" value="QIM53430.1"/>
    <property type="molecule type" value="Genomic_DNA"/>
</dbReference>
<dbReference type="RefSeq" id="WP_166228490.1">
    <property type="nucleotide sequence ID" value="NZ_CP049989.1"/>
</dbReference>
<evidence type="ECO:0000256" key="1">
    <source>
        <dbReference type="ARBA" id="ARBA00009437"/>
    </source>
</evidence>
<dbReference type="GO" id="GO:0003677">
    <property type="term" value="F:DNA binding"/>
    <property type="evidence" value="ECO:0007669"/>
    <property type="project" value="UniProtKB-KW"/>
</dbReference>
<evidence type="ECO:0000313" key="7">
    <source>
        <dbReference type="Proteomes" id="UP000503162"/>
    </source>
</evidence>
<comment type="similarity">
    <text evidence="1">Belongs to the LysR transcriptional regulatory family.</text>
</comment>
<evidence type="ECO:0000313" key="6">
    <source>
        <dbReference type="EMBL" id="QIM53430.1"/>
    </source>
</evidence>
<keyword evidence="4" id="KW-0804">Transcription</keyword>
<protein>
    <submittedName>
        <fullName evidence="6">LysR family transcriptional regulator</fullName>
    </submittedName>
</protein>
<dbReference type="InterPro" id="IPR036390">
    <property type="entry name" value="WH_DNA-bd_sf"/>
</dbReference>
<evidence type="ECO:0000259" key="5">
    <source>
        <dbReference type="PROSITE" id="PS50931"/>
    </source>
</evidence>
<dbReference type="Gene3D" id="3.40.190.10">
    <property type="entry name" value="Periplasmic binding protein-like II"/>
    <property type="match status" value="2"/>
</dbReference>
<organism evidence="6 7">
    <name type="scientific">Hydrogenophaga crocea</name>
    <dbReference type="NCBI Taxonomy" id="2716225"/>
    <lineage>
        <taxon>Bacteria</taxon>
        <taxon>Pseudomonadati</taxon>
        <taxon>Pseudomonadota</taxon>
        <taxon>Betaproteobacteria</taxon>
        <taxon>Burkholderiales</taxon>
        <taxon>Comamonadaceae</taxon>
        <taxon>Hydrogenophaga</taxon>
    </lineage>
</organism>
<accession>A0A6G8IKB5</accession>
<feature type="domain" description="HTH lysR-type" evidence="5">
    <location>
        <begin position="3"/>
        <end position="60"/>
    </location>
</feature>
<proteinExistence type="inferred from homology"/>
<dbReference type="GO" id="GO:0003700">
    <property type="term" value="F:DNA-binding transcription factor activity"/>
    <property type="evidence" value="ECO:0007669"/>
    <property type="project" value="InterPro"/>
</dbReference>
<dbReference type="SUPFAM" id="SSF46785">
    <property type="entry name" value="Winged helix' DNA-binding domain"/>
    <property type="match status" value="1"/>
</dbReference>
<keyword evidence="7" id="KW-1185">Reference proteome</keyword>
<dbReference type="Pfam" id="PF03466">
    <property type="entry name" value="LysR_substrate"/>
    <property type="match status" value="1"/>
</dbReference>
<evidence type="ECO:0000256" key="4">
    <source>
        <dbReference type="ARBA" id="ARBA00023163"/>
    </source>
</evidence>
<evidence type="ECO:0000256" key="2">
    <source>
        <dbReference type="ARBA" id="ARBA00023015"/>
    </source>
</evidence>
<name>A0A6G8IKB5_9BURK</name>
<dbReference type="PANTHER" id="PTHR30419:SF8">
    <property type="entry name" value="NITROGEN ASSIMILATION TRANSCRIPTIONAL ACTIVATOR-RELATED"/>
    <property type="match status" value="1"/>
</dbReference>
<dbReference type="KEGG" id="hcz:G9Q37_15330"/>
<dbReference type="SUPFAM" id="SSF53850">
    <property type="entry name" value="Periplasmic binding protein-like II"/>
    <property type="match status" value="1"/>
</dbReference>
<dbReference type="PROSITE" id="PS50931">
    <property type="entry name" value="HTH_LYSR"/>
    <property type="match status" value="1"/>
</dbReference>